<dbReference type="InterPro" id="IPR050111">
    <property type="entry name" value="C-type_lectin/snaclec_domain"/>
</dbReference>
<evidence type="ECO:0000313" key="3">
    <source>
        <dbReference type="Proteomes" id="UP000694620"/>
    </source>
</evidence>
<organism evidence="2 3">
    <name type="scientific">Erpetoichthys calabaricus</name>
    <name type="common">Rope fish</name>
    <name type="synonym">Calamoichthys calabaricus</name>
    <dbReference type="NCBI Taxonomy" id="27687"/>
    <lineage>
        <taxon>Eukaryota</taxon>
        <taxon>Metazoa</taxon>
        <taxon>Chordata</taxon>
        <taxon>Craniata</taxon>
        <taxon>Vertebrata</taxon>
        <taxon>Euteleostomi</taxon>
        <taxon>Actinopterygii</taxon>
        <taxon>Polypteriformes</taxon>
        <taxon>Polypteridae</taxon>
        <taxon>Erpetoichthys</taxon>
    </lineage>
</organism>
<reference evidence="2" key="3">
    <citation type="submission" date="2025-09" db="UniProtKB">
        <authorList>
            <consortium name="Ensembl"/>
        </authorList>
    </citation>
    <scope>IDENTIFICATION</scope>
</reference>
<feature type="domain" description="C-type lectin" evidence="1">
    <location>
        <begin position="24"/>
        <end position="125"/>
    </location>
</feature>
<dbReference type="AlphaFoldDB" id="A0A8C4RVB0"/>
<dbReference type="GeneTree" id="ENSGT00980000202356"/>
<dbReference type="Proteomes" id="UP000694620">
    <property type="component" value="Chromosome 3"/>
</dbReference>
<keyword evidence="3" id="KW-1185">Reference proteome</keyword>
<dbReference type="SMART" id="SM00034">
    <property type="entry name" value="CLECT"/>
    <property type="match status" value="1"/>
</dbReference>
<dbReference type="SUPFAM" id="SSF56436">
    <property type="entry name" value="C-type lectin-like"/>
    <property type="match status" value="1"/>
</dbReference>
<proteinExistence type="predicted"/>
<reference evidence="2" key="1">
    <citation type="submission" date="2021-06" db="EMBL/GenBank/DDBJ databases">
        <authorList>
            <consortium name="Wellcome Sanger Institute Data Sharing"/>
        </authorList>
    </citation>
    <scope>NUCLEOTIDE SEQUENCE [LARGE SCALE GENOMIC DNA]</scope>
</reference>
<name>A0A8C4RVB0_ERPCA</name>
<dbReference type="PROSITE" id="PS50041">
    <property type="entry name" value="C_TYPE_LECTIN_2"/>
    <property type="match status" value="1"/>
</dbReference>
<protein>
    <recommendedName>
        <fullName evidence="1">C-type lectin domain-containing protein</fullName>
    </recommendedName>
</protein>
<dbReference type="Ensembl" id="ENSECRT00000007555.1">
    <property type="protein sequence ID" value="ENSECRP00000007435.1"/>
    <property type="gene ID" value="ENSECRG00000004959.1"/>
</dbReference>
<sequence length="141" mass="16058">KLYPSVVPPAPSSSANSNQREKRFYVSTDVQAWFNARLTCMSCFEDLAVINSAEKALSVPSTSFTMWIGYRLLADGPYVWVDENQTAYESWAQGEPDSNNVCVYISSYKMWHTYNCQYSMQYLCQEGKDFAFSLSQTRSSS</sequence>
<dbReference type="InterPro" id="IPR016186">
    <property type="entry name" value="C-type_lectin-like/link_sf"/>
</dbReference>
<accession>A0A8C4RVB0</accession>
<evidence type="ECO:0000313" key="2">
    <source>
        <dbReference type="Ensembl" id="ENSECRP00000007435.1"/>
    </source>
</evidence>
<dbReference type="PANTHER" id="PTHR22803">
    <property type="entry name" value="MANNOSE, PHOSPHOLIPASE, LECTIN RECEPTOR RELATED"/>
    <property type="match status" value="1"/>
</dbReference>
<dbReference type="InterPro" id="IPR016187">
    <property type="entry name" value="CTDL_fold"/>
</dbReference>
<dbReference type="Pfam" id="PF00059">
    <property type="entry name" value="Lectin_C"/>
    <property type="match status" value="1"/>
</dbReference>
<dbReference type="InterPro" id="IPR001304">
    <property type="entry name" value="C-type_lectin-like"/>
</dbReference>
<evidence type="ECO:0000259" key="1">
    <source>
        <dbReference type="PROSITE" id="PS50041"/>
    </source>
</evidence>
<dbReference type="CDD" id="cd00037">
    <property type="entry name" value="CLECT"/>
    <property type="match status" value="1"/>
</dbReference>
<dbReference type="Gene3D" id="3.10.100.10">
    <property type="entry name" value="Mannose-Binding Protein A, subunit A"/>
    <property type="match status" value="1"/>
</dbReference>
<reference evidence="2" key="2">
    <citation type="submission" date="2025-08" db="UniProtKB">
        <authorList>
            <consortium name="Ensembl"/>
        </authorList>
    </citation>
    <scope>IDENTIFICATION</scope>
</reference>